<feature type="compositionally biased region" description="Basic and acidic residues" evidence="1">
    <location>
        <begin position="380"/>
        <end position="389"/>
    </location>
</feature>
<accession>A0A2X0PMT2</accession>
<feature type="region of interest" description="Disordered" evidence="1">
    <location>
        <begin position="380"/>
        <end position="454"/>
    </location>
</feature>
<feature type="compositionally biased region" description="Acidic residues" evidence="1">
    <location>
        <begin position="390"/>
        <end position="414"/>
    </location>
</feature>
<organism evidence="2 3">
    <name type="scientific">Microbotryum silenes-dioicae</name>
    <dbReference type="NCBI Taxonomy" id="796604"/>
    <lineage>
        <taxon>Eukaryota</taxon>
        <taxon>Fungi</taxon>
        <taxon>Dikarya</taxon>
        <taxon>Basidiomycota</taxon>
        <taxon>Pucciniomycotina</taxon>
        <taxon>Microbotryomycetes</taxon>
        <taxon>Microbotryales</taxon>
        <taxon>Microbotryaceae</taxon>
        <taxon>Microbotryum</taxon>
    </lineage>
</organism>
<evidence type="ECO:0000256" key="1">
    <source>
        <dbReference type="SAM" id="MobiDB-lite"/>
    </source>
</evidence>
<keyword evidence="3" id="KW-1185">Reference proteome</keyword>
<sequence>MPPSSSISGGGSTQFRCRCFLHACDCRPRTNLLRSHPLMLSLRCFIRALDSDMSDKQYLHLIQEASVQKGVDPRRCMSMREMAEFVQTASQLEAEWFDICIEGHVAFVGPHADQEVCGTLHKRVDTDPETKKKKMITERCTEPRFKTIRTRRGNLQRRPRKQAVFLDPVPRIKAMYGCQQQAKMLRSLHEEMRRFISLRKARGDPHAGGYSDVSSGQALARAFEAGVFNDERNGFFGLSTDGALVKENREGSFCIWTVTLYNIPIESGRYRRDSTYVLVIAPCATTTTDFDSFAFIILKRFEEAARGIWIFDSIDHTWFLWGGYILFFLADLMGQAKQSGFAMSRGTFPCDNCEMPSATKPNGAGHYMVEDGQATYRRDRCVGRKKAAEEDTGEDDGGDKSDEDGDDDDGDGDGDERPRKRRKAVPPSTARKQVNAHRAIRGYYPYNGAPRPRPRTLARYKAQISKAFNPTLSERAIKKVRTQFGISAIPLAAKSTLFDVPGSFPIDIAHLLGNNIPALLWKSPVCWRSVKDGTRILSTAVALLEGAQVTTPSAFGTYLRNPQEKANTCYKIHEWLQFELNGSVAVLRDAGMPDKYVAHWADFVRLVRLVLDRSPASIERIQIIDELADRFVQEQERLYVGFSGNRVEAMPLAIHKLHHLGEWIKRVGNLSLVSQLQLERVIGYCKKDATSNVSPCMSLMKKASPQSSGEMLGMPAADRDWVFAFDTASQTIVREQQKCWADNDPECAALVLAFLPEPSLPEPGRVLTLFSPVETRTSEDWHRECEAWTKAFGDGKIRGLVGSIEDEVVYWDHYGRATLSNAKRNYLSTTRREGEDDNDRRQASRFVTTSFDSTGAQTRKAMYTIGRAMAIVRVPSHVELKQLKLGRSRLAVVAELYPPARLLYKSMPFVRTEPTTPAVIPIEAVNKLVGAYYSTKNPRMYVFEDIFDNDGSTMVRVFDFSGAKHHYASGFWRVEIVKGKKLSLCQYLLWYFRPSTRFEGIQTNRPKLFNSNWSSPKRVLDLILRLACEDGAQSRSQINDCHRRAGEQLFADSIIMQEMKRTKSAFVVSHDLTPQVLASDYIDARLDPIDEDNLFISGRIRNLLSQCGDPPPAEPINCDKDPTASTDVEMEEATPENGSDPEQEQEPGHEKRRIEFLYRSVMAQIAFACNRRNNVMQHRNGLIILACGATDRLTTFLLMKANWEIGSNKYFHMTVDNVDVAHHVNDQQLDRRTELLHGTFGYAHIQNGDIAGAYNLRAYSAHQA</sequence>
<dbReference type="Proteomes" id="UP000249464">
    <property type="component" value="Unassembled WGS sequence"/>
</dbReference>
<evidence type="ECO:0000313" key="2">
    <source>
        <dbReference type="EMBL" id="SGZ27579.1"/>
    </source>
</evidence>
<dbReference type="AlphaFoldDB" id="A0A2X0PMT2"/>
<proteinExistence type="predicted"/>
<feature type="compositionally biased region" description="Acidic residues" evidence="1">
    <location>
        <begin position="1128"/>
        <end position="1145"/>
    </location>
</feature>
<gene>
    <name evidence="2" type="primary">BQ5605_C026g10132</name>
    <name evidence="2" type="ORF">BQ5605_C026G10132</name>
</gene>
<reference evidence="2 3" key="1">
    <citation type="submission" date="2016-11" db="EMBL/GenBank/DDBJ databases">
        <authorList>
            <person name="Jaros S."/>
            <person name="Januszkiewicz K."/>
            <person name="Wedrychowicz H."/>
        </authorList>
    </citation>
    <scope>NUCLEOTIDE SEQUENCE [LARGE SCALE GENOMIC DNA]</scope>
</reference>
<feature type="region of interest" description="Disordered" evidence="1">
    <location>
        <begin position="1108"/>
        <end position="1150"/>
    </location>
</feature>
<evidence type="ECO:0000313" key="3">
    <source>
        <dbReference type="Proteomes" id="UP000249464"/>
    </source>
</evidence>
<dbReference type="STRING" id="796604.A0A2X0PMT2"/>
<dbReference type="EMBL" id="FQNC01000088">
    <property type="protein sequence ID" value="SGZ27579.1"/>
    <property type="molecule type" value="Genomic_DNA"/>
</dbReference>
<protein>
    <submittedName>
        <fullName evidence="2">BQ5605_C026g10132 protein</fullName>
    </submittedName>
</protein>
<name>A0A2X0PMT2_9BASI</name>